<evidence type="ECO:0000256" key="1">
    <source>
        <dbReference type="ARBA" id="ARBA00004370"/>
    </source>
</evidence>
<evidence type="ECO:0000256" key="3">
    <source>
        <dbReference type="SAM" id="Phobius"/>
    </source>
</evidence>
<dbReference type="SUPFAM" id="SSF56519">
    <property type="entry name" value="Penicillin binding protein dimerisation domain"/>
    <property type="match status" value="1"/>
</dbReference>
<evidence type="ECO:0000313" key="5">
    <source>
        <dbReference type="EMBL" id="VAV99915.1"/>
    </source>
</evidence>
<gene>
    <name evidence="5" type="ORF">MNBD_ACTINO01-256</name>
</gene>
<proteinExistence type="predicted"/>
<keyword evidence="5" id="KW-0131">Cell cycle</keyword>
<evidence type="ECO:0000259" key="4">
    <source>
        <dbReference type="Pfam" id="PF03717"/>
    </source>
</evidence>
<dbReference type="SUPFAM" id="SSF56601">
    <property type="entry name" value="beta-lactamase/transpeptidase-like"/>
    <property type="match status" value="1"/>
</dbReference>
<dbReference type="GO" id="GO:0008658">
    <property type="term" value="F:penicillin binding"/>
    <property type="evidence" value="ECO:0007669"/>
    <property type="project" value="InterPro"/>
</dbReference>
<dbReference type="EC" id="2.4.1.129" evidence="5"/>
<dbReference type="GO" id="GO:0071555">
    <property type="term" value="P:cell wall organization"/>
    <property type="evidence" value="ECO:0007669"/>
    <property type="project" value="TreeGrafter"/>
</dbReference>
<dbReference type="EMBL" id="UOEI01000271">
    <property type="protein sequence ID" value="VAV99915.1"/>
    <property type="molecule type" value="Genomic_DNA"/>
</dbReference>
<dbReference type="InterPro" id="IPR036138">
    <property type="entry name" value="PBP_dimer_sf"/>
</dbReference>
<evidence type="ECO:0000256" key="2">
    <source>
        <dbReference type="ARBA" id="ARBA00023136"/>
    </source>
</evidence>
<dbReference type="Gene3D" id="3.40.710.10">
    <property type="entry name" value="DD-peptidase/beta-lactamase superfamily"/>
    <property type="match status" value="1"/>
</dbReference>
<accession>A0A3B0SYS1</accession>
<feature type="transmembrane region" description="Helical" evidence="3">
    <location>
        <begin position="12"/>
        <end position="32"/>
    </location>
</feature>
<protein>
    <submittedName>
        <fullName evidence="5">Cell division protein FtsI [Peptidoglycan synthetase]</fullName>
        <ecNumber evidence="5">2.4.1.129</ecNumber>
    </submittedName>
</protein>
<reference evidence="5" key="1">
    <citation type="submission" date="2018-06" db="EMBL/GenBank/DDBJ databases">
        <authorList>
            <person name="Zhirakovskaya E."/>
        </authorList>
    </citation>
    <scope>NUCLEOTIDE SEQUENCE</scope>
</reference>
<keyword evidence="2 3" id="KW-0472">Membrane</keyword>
<dbReference type="GO" id="GO:0005886">
    <property type="term" value="C:plasma membrane"/>
    <property type="evidence" value="ECO:0007669"/>
    <property type="project" value="TreeGrafter"/>
</dbReference>
<comment type="subcellular location">
    <subcellularLocation>
        <location evidence="1">Membrane</location>
    </subcellularLocation>
</comment>
<dbReference type="AlphaFoldDB" id="A0A3B0SYS1"/>
<keyword evidence="3" id="KW-1133">Transmembrane helix</keyword>
<feature type="domain" description="Penicillin-binding protein dimerisation" evidence="4">
    <location>
        <begin position="55"/>
        <end position="211"/>
    </location>
</feature>
<dbReference type="PANTHER" id="PTHR30627:SF1">
    <property type="entry name" value="PEPTIDOGLYCAN D,D-TRANSPEPTIDASE FTSI"/>
    <property type="match status" value="1"/>
</dbReference>
<keyword evidence="5" id="KW-0808">Transferase</keyword>
<sequence length="272" mass="29158">MKPRIWNRGDLRLLVVGLAFVVAWTGIGYRLFDLQGAQAARMASVGFDQRIKTQPIPAARGTIYDRDGVELAMTIDGYNVVVDPQLLEDTAVAAAVLAPFSELDEQALASKLAEAQASGSRYAEVAMRVPTAVKTEIAAAVDDADLTGVFYRKQPLRVYPAGAVAAQVIGLTRYDDGTGVEGLERTFDSELQGRAGRMIVERDPYGRVIPQGETRLDPAVPGSNLVTTIDREIQFAAEQALRKAIARTSALGGAVVVLSPETGEILAMASWP</sequence>
<organism evidence="5">
    <name type="scientific">hydrothermal vent metagenome</name>
    <dbReference type="NCBI Taxonomy" id="652676"/>
    <lineage>
        <taxon>unclassified sequences</taxon>
        <taxon>metagenomes</taxon>
        <taxon>ecological metagenomes</taxon>
    </lineage>
</organism>
<dbReference type="InterPro" id="IPR012338">
    <property type="entry name" value="Beta-lactam/transpept-like"/>
</dbReference>
<dbReference type="PANTHER" id="PTHR30627">
    <property type="entry name" value="PEPTIDOGLYCAN D,D-TRANSPEPTIDASE"/>
    <property type="match status" value="1"/>
</dbReference>
<name>A0A3B0SYS1_9ZZZZ</name>
<keyword evidence="3" id="KW-0812">Transmembrane</keyword>
<dbReference type="Gene3D" id="3.90.1310.10">
    <property type="entry name" value="Penicillin-binding protein 2a (Domain 2)"/>
    <property type="match status" value="1"/>
</dbReference>
<dbReference type="GO" id="GO:0051301">
    <property type="term" value="P:cell division"/>
    <property type="evidence" value="ECO:0007669"/>
    <property type="project" value="UniProtKB-KW"/>
</dbReference>
<dbReference type="InterPro" id="IPR005311">
    <property type="entry name" value="PBP_dimer"/>
</dbReference>
<keyword evidence="5" id="KW-0132">Cell division</keyword>
<dbReference type="GO" id="GO:0016757">
    <property type="term" value="F:glycosyltransferase activity"/>
    <property type="evidence" value="ECO:0007669"/>
    <property type="project" value="UniProtKB-KW"/>
</dbReference>
<dbReference type="Pfam" id="PF03717">
    <property type="entry name" value="PBP_dimer"/>
    <property type="match status" value="1"/>
</dbReference>
<keyword evidence="5" id="KW-0328">Glycosyltransferase</keyword>
<dbReference type="InterPro" id="IPR050515">
    <property type="entry name" value="Beta-lactam/transpept"/>
</dbReference>
<feature type="non-terminal residue" evidence="5">
    <location>
        <position position="272"/>
    </location>
</feature>